<dbReference type="Gene3D" id="1.10.10.10">
    <property type="entry name" value="Winged helix-like DNA-binding domain superfamily/Winged helix DNA-binding domain"/>
    <property type="match status" value="1"/>
</dbReference>
<evidence type="ECO:0000256" key="2">
    <source>
        <dbReference type="ARBA" id="ARBA00023015"/>
    </source>
</evidence>
<dbReference type="Proteomes" id="UP001153069">
    <property type="component" value="Unassembled WGS sequence"/>
</dbReference>
<dbReference type="InterPro" id="IPR000232">
    <property type="entry name" value="HSF_DNA-bd"/>
</dbReference>
<name>A0A9N8DDQ9_9STRA</name>
<feature type="coiled-coil region" evidence="7">
    <location>
        <begin position="131"/>
        <end position="158"/>
    </location>
</feature>
<dbReference type="EMBL" id="CAICTM010000047">
    <property type="protein sequence ID" value="CAB9498869.1"/>
    <property type="molecule type" value="Genomic_DNA"/>
</dbReference>
<dbReference type="GO" id="GO:0005634">
    <property type="term" value="C:nucleus"/>
    <property type="evidence" value="ECO:0007669"/>
    <property type="project" value="UniProtKB-SubCell"/>
</dbReference>
<feature type="compositionally biased region" description="Polar residues" evidence="8">
    <location>
        <begin position="422"/>
        <end position="434"/>
    </location>
</feature>
<dbReference type="GO" id="GO:0003700">
    <property type="term" value="F:DNA-binding transcription factor activity"/>
    <property type="evidence" value="ECO:0007669"/>
    <property type="project" value="InterPro"/>
</dbReference>
<dbReference type="PRINTS" id="PR00056">
    <property type="entry name" value="HSFDOMAIN"/>
</dbReference>
<dbReference type="PANTHER" id="PTHR10015">
    <property type="entry name" value="HEAT SHOCK TRANSCRIPTION FACTOR"/>
    <property type="match status" value="1"/>
</dbReference>
<feature type="region of interest" description="Disordered" evidence="8">
    <location>
        <begin position="422"/>
        <end position="442"/>
    </location>
</feature>
<dbReference type="InterPro" id="IPR036388">
    <property type="entry name" value="WH-like_DNA-bd_sf"/>
</dbReference>
<comment type="similarity">
    <text evidence="6">Belongs to the HSF family.</text>
</comment>
<dbReference type="PANTHER" id="PTHR10015:SF206">
    <property type="entry name" value="HSF-TYPE DNA-BINDING DOMAIN-CONTAINING PROTEIN"/>
    <property type="match status" value="1"/>
</dbReference>
<organism evidence="10 11">
    <name type="scientific">Seminavis robusta</name>
    <dbReference type="NCBI Taxonomy" id="568900"/>
    <lineage>
        <taxon>Eukaryota</taxon>
        <taxon>Sar</taxon>
        <taxon>Stramenopiles</taxon>
        <taxon>Ochrophyta</taxon>
        <taxon>Bacillariophyta</taxon>
        <taxon>Bacillariophyceae</taxon>
        <taxon>Bacillariophycidae</taxon>
        <taxon>Naviculales</taxon>
        <taxon>Naviculaceae</taxon>
        <taxon>Seminavis</taxon>
    </lineage>
</organism>
<dbReference type="FunFam" id="1.10.10.10:FF:000027">
    <property type="entry name" value="Heat shock transcription factor 1"/>
    <property type="match status" value="1"/>
</dbReference>
<dbReference type="OrthoDB" id="46489at2759"/>
<dbReference type="AlphaFoldDB" id="A0A9N8DDQ9"/>
<evidence type="ECO:0000256" key="6">
    <source>
        <dbReference type="RuleBase" id="RU004020"/>
    </source>
</evidence>
<evidence type="ECO:0000256" key="3">
    <source>
        <dbReference type="ARBA" id="ARBA00023125"/>
    </source>
</evidence>
<evidence type="ECO:0000259" key="9">
    <source>
        <dbReference type="SMART" id="SM00415"/>
    </source>
</evidence>
<evidence type="ECO:0000256" key="5">
    <source>
        <dbReference type="ARBA" id="ARBA00023242"/>
    </source>
</evidence>
<keyword evidence="5" id="KW-0539">Nucleus</keyword>
<accession>A0A9N8DDQ9</accession>
<evidence type="ECO:0000313" key="11">
    <source>
        <dbReference type="Proteomes" id="UP001153069"/>
    </source>
</evidence>
<keyword evidence="7" id="KW-0175">Coiled coil</keyword>
<keyword evidence="4" id="KW-0804">Transcription</keyword>
<evidence type="ECO:0000256" key="8">
    <source>
        <dbReference type="SAM" id="MobiDB-lite"/>
    </source>
</evidence>
<dbReference type="InterPro" id="IPR036390">
    <property type="entry name" value="WH_DNA-bd_sf"/>
</dbReference>
<keyword evidence="3" id="KW-0238">DNA-binding</keyword>
<reference evidence="10" key="1">
    <citation type="submission" date="2020-06" db="EMBL/GenBank/DDBJ databases">
        <authorList>
            <consortium name="Plant Systems Biology data submission"/>
        </authorList>
    </citation>
    <scope>NUCLEOTIDE SEQUENCE</scope>
    <source>
        <strain evidence="10">D6</strain>
    </source>
</reference>
<evidence type="ECO:0000313" key="10">
    <source>
        <dbReference type="EMBL" id="CAB9498869.1"/>
    </source>
</evidence>
<protein>
    <submittedName>
        <fullName evidence="10">Heat stress transcription factor</fullName>
    </submittedName>
</protein>
<comment type="caution">
    <text evidence="10">The sequence shown here is derived from an EMBL/GenBank/DDBJ whole genome shotgun (WGS) entry which is preliminary data.</text>
</comment>
<dbReference type="SMART" id="SM00415">
    <property type="entry name" value="HSF"/>
    <property type="match status" value="1"/>
</dbReference>
<evidence type="ECO:0000256" key="7">
    <source>
        <dbReference type="SAM" id="Coils"/>
    </source>
</evidence>
<keyword evidence="11" id="KW-1185">Reference proteome</keyword>
<feature type="domain" description="HSF-type DNA-binding" evidence="9">
    <location>
        <begin position="21"/>
        <end position="127"/>
    </location>
</feature>
<dbReference type="GO" id="GO:0043565">
    <property type="term" value="F:sequence-specific DNA binding"/>
    <property type="evidence" value="ECO:0007669"/>
    <property type="project" value="InterPro"/>
</dbReference>
<dbReference type="SUPFAM" id="SSF46785">
    <property type="entry name" value="Winged helix' DNA-binding domain"/>
    <property type="match status" value="1"/>
</dbReference>
<feature type="region of interest" description="Disordered" evidence="8">
    <location>
        <begin position="285"/>
        <end position="308"/>
    </location>
</feature>
<keyword evidence="2" id="KW-0805">Transcription regulation</keyword>
<evidence type="ECO:0000256" key="1">
    <source>
        <dbReference type="ARBA" id="ARBA00004123"/>
    </source>
</evidence>
<proteinExistence type="inferred from homology"/>
<dbReference type="Pfam" id="PF00447">
    <property type="entry name" value="HSF_DNA-bind"/>
    <property type="match status" value="1"/>
</dbReference>
<gene>
    <name evidence="10" type="ORF">SEMRO_47_G027890.1</name>
</gene>
<comment type="subcellular location">
    <subcellularLocation>
        <location evidence="1">Nucleus</location>
    </subcellularLocation>
</comment>
<evidence type="ECO:0000256" key="4">
    <source>
        <dbReference type="ARBA" id="ARBA00023163"/>
    </source>
</evidence>
<sequence>MMHGGKIKTSKSGKGKGSAETAPLFLRKTYHMIDSCDPSVGGWCEDGLTFLVKDTELFAATIIPQFFKHSNWSSFVRQLNFYGFRKIKTDPLRIRDAVNDLESKFWSFRHENFQRGRPDLLLEIKKSNHVEAACKQEVEALKKEVDDLKATVVTMNQEMEKMAALVATVLQQQQKRHTPPMAPSADHNKRRRMNPEEYGFVTRPLNTVSSGLTALQKAASVERDLFGGNVTFNPISLDSKSSSSRGNLGLNPSIPSFTSTDEQILGSLFALESTDNVRTIREPTRKPQQNFQFPVTRRGSDTDPGAPDDALMKKLRTSIAVLPKNLQEMFVDRIVTFMTNPESFRRQVDAVSALANAAAIEATKHVGSNDLSAEQSNVLGSAVLGAGLAKYGVADQLARTQNATMPSQMPQPHQLAIMQNTTMRSQPQQPQIASVLNRGHSL</sequence>